<reference evidence="15 16" key="1">
    <citation type="journal article" date="2023" name="Commun. Biol.">
        <title>Genome analysis of Parmales, the sister group of diatoms, reveals the evolutionary specialization of diatoms from phago-mixotrophs to photoautotrophs.</title>
        <authorList>
            <person name="Ban H."/>
            <person name="Sato S."/>
            <person name="Yoshikawa S."/>
            <person name="Yamada K."/>
            <person name="Nakamura Y."/>
            <person name="Ichinomiya M."/>
            <person name="Sato N."/>
            <person name="Blanc-Mathieu R."/>
            <person name="Endo H."/>
            <person name="Kuwata A."/>
            <person name="Ogata H."/>
        </authorList>
    </citation>
    <scope>NUCLEOTIDE SEQUENCE [LARGE SCALE GENOMIC DNA]</scope>
</reference>
<feature type="domain" description="MYND-type" evidence="14">
    <location>
        <begin position="21"/>
        <end position="61"/>
    </location>
</feature>
<protein>
    <recommendedName>
        <fullName evidence="11">Ubiquitin carboxyl-terminal hydrolase</fullName>
        <ecNumber evidence="11">3.4.19.12</ecNumber>
    </recommendedName>
</protein>
<dbReference type="EMBL" id="BRYB01000147">
    <property type="protein sequence ID" value="GMI24036.1"/>
    <property type="molecule type" value="Genomic_DNA"/>
</dbReference>
<evidence type="ECO:0000256" key="2">
    <source>
        <dbReference type="ARBA" id="ARBA00009085"/>
    </source>
</evidence>
<dbReference type="InterPro" id="IPR018200">
    <property type="entry name" value="USP_CS"/>
</dbReference>
<evidence type="ECO:0000313" key="15">
    <source>
        <dbReference type="EMBL" id="GMI24036.1"/>
    </source>
</evidence>
<dbReference type="InterPro" id="IPR001394">
    <property type="entry name" value="Peptidase_C19_UCH"/>
</dbReference>
<dbReference type="Pfam" id="PF01753">
    <property type="entry name" value="zf-MYND"/>
    <property type="match status" value="1"/>
</dbReference>
<dbReference type="PROSITE" id="PS00972">
    <property type="entry name" value="USP_1"/>
    <property type="match status" value="1"/>
</dbReference>
<evidence type="ECO:0000256" key="10">
    <source>
        <dbReference type="PROSITE-ProRule" id="PRU00134"/>
    </source>
</evidence>
<evidence type="ECO:0000256" key="3">
    <source>
        <dbReference type="ARBA" id="ARBA00022670"/>
    </source>
</evidence>
<keyword evidence="5 10" id="KW-0863">Zinc-finger</keyword>
<keyword evidence="3 11" id="KW-0645">Protease</keyword>
<evidence type="ECO:0000256" key="8">
    <source>
        <dbReference type="ARBA" id="ARBA00022807"/>
    </source>
</evidence>
<evidence type="ECO:0000256" key="7">
    <source>
        <dbReference type="ARBA" id="ARBA00022801"/>
    </source>
</evidence>
<organism evidence="15 16">
    <name type="scientific">Tetraparma gracilis</name>
    <dbReference type="NCBI Taxonomy" id="2962635"/>
    <lineage>
        <taxon>Eukaryota</taxon>
        <taxon>Sar</taxon>
        <taxon>Stramenopiles</taxon>
        <taxon>Ochrophyta</taxon>
        <taxon>Bolidophyceae</taxon>
        <taxon>Parmales</taxon>
        <taxon>Triparmaceae</taxon>
        <taxon>Tetraparma</taxon>
    </lineage>
</organism>
<dbReference type="InterPro" id="IPR028889">
    <property type="entry name" value="USP"/>
</dbReference>
<accession>A0ABQ6MCW3</accession>
<dbReference type="PROSITE" id="PS00973">
    <property type="entry name" value="USP_2"/>
    <property type="match status" value="1"/>
</dbReference>
<evidence type="ECO:0000256" key="9">
    <source>
        <dbReference type="ARBA" id="ARBA00022833"/>
    </source>
</evidence>
<evidence type="ECO:0000313" key="16">
    <source>
        <dbReference type="Proteomes" id="UP001165060"/>
    </source>
</evidence>
<evidence type="ECO:0000259" key="14">
    <source>
        <dbReference type="PROSITE" id="PS50865"/>
    </source>
</evidence>
<dbReference type="SUPFAM" id="SSF54001">
    <property type="entry name" value="Cysteine proteinases"/>
    <property type="match status" value="1"/>
</dbReference>
<name>A0ABQ6MCW3_9STRA</name>
<comment type="similarity">
    <text evidence="2 11">Belongs to the peptidase C19 family.</text>
</comment>
<dbReference type="PANTHER" id="PTHR21646:SF24">
    <property type="entry name" value="UBIQUITIN CARBOXYL-TERMINAL HYDROLASE"/>
    <property type="match status" value="1"/>
</dbReference>
<evidence type="ECO:0000256" key="6">
    <source>
        <dbReference type="ARBA" id="ARBA00022786"/>
    </source>
</evidence>
<feature type="non-terminal residue" evidence="15">
    <location>
        <position position="1"/>
    </location>
</feature>
<dbReference type="Proteomes" id="UP001165060">
    <property type="component" value="Unassembled WGS sequence"/>
</dbReference>
<comment type="caution">
    <text evidence="15">The sequence shown here is derived from an EMBL/GenBank/DDBJ whole genome shotgun (WGS) entry which is preliminary data.</text>
</comment>
<dbReference type="InterPro" id="IPR002893">
    <property type="entry name" value="Znf_MYND"/>
</dbReference>
<proteinExistence type="inferred from homology"/>
<evidence type="ECO:0000256" key="11">
    <source>
        <dbReference type="RuleBase" id="RU366025"/>
    </source>
</evidence>
<keyword evidence="6 11" id="KW-0833">Ubl conjugation pathway</keyword>
<dbReference type="PANTHER" id="PTHR21646">
    <property type="entry name" value="UBIQUITIN CARBOXYL-TERMINAL HYDROLASE"/>
    <property type="match status" value="1"/>
</dbReference>
<evidence type="ECO:0000256" key="12">
    <source>
        <dbReference type="SAM" id="MobiDB-lite"/>
    </source>
</evidence>
<evidence type="ECO:0000256" key="1">
    <source>
        <dbReference type="ARBA" id="ARBA00000707"/>
    </source>
</evidence>
<dbReference type="PROSITE" id="PS50865">
    <property type="entry name" value="ZF_MYND_2"/>
    <property type="match status" value="1"/>
</dbReference>
<gene>
    <name evidence="15" type="ORF">TeGR_g419</name>
</gene>
<feature type="domain" description="USP" evidence="13">
    <location>
        <begin position="95"/>
        <end position="713"/>
    </location>
</feature>
<evidence type="ECO:0000256" key="5">
    <source>
        <dbReference type="ARBA" id="ARBA00022771"/>
    </source>
</evidence>
<dbReference type="InterPro" id="IPR038765">
    <property type="entry name" value="Papain-like_cys_pep_sf"/>
</dbReference>
<keyword evidence="9" id="KW-0862">Zinc</keyword>
<keyword evidence="7 11" id="KW-0378">Hydrolase</keyword>
<feature type="region of interest" description="Disordered" evidence="12">
    <location>
        <begin position="294"/>
        <end position="327"/>
    </location>
</feature>
<keyword evidence="8 11" id="KW-0788">Thiol protease</keyword>
<evidence type="ECO:0000256" key="4">
    <source>
        <dbReference type="ARBA" id="ARBA00022723"/>
    </source>
</evidence>
<dbReference type="Gene3D" id="6.10.140.2220">
    <property type="match status" value="1"/>
</dbReference>
<dbReference type="Gene3D" id="3.90.70.10">
    <property type="entry name" value="Cysteine proteinases"/>
    <property type="match status" value="2"/>
</dbReference>
<feature type="compositionally biased region" description="Basic and acidic residues" evidence="12">
    <location>
        <begin position="318"/>
        <end position="327"/>
    </location>
</feature>
<evidence type="ECO:0000259" key="13">
    <source>
        <dbReference type="PROSITE" id="PS50235"/>
    </source>
</evidence>
<keyword evidence="4" id="KW-0479">Metal-binding</keyword>
<dbReference type="InterPro" id="IPR050185">
    <property type="entry name" value="Ub_carboxyl-term_hydrolase"/>
</dbReference>
<dbReference type="PROSITE" id="PS50235">
    <property type="entry name" value="USP_3"/>
    <property type="match status" value="1"/>
</dbReference>
<dbReference type="EC" id="3.4.19.12" evidence="11"/>
<dbReference type="SUPFAM" id="SSF144232">
    <property type="entry name" value="HIT/MYND zinc finger-like"/>
    <property type="match status" value="1"/>
</dbReference>
<comment type="catalytic activity">
    <reaction evidence="1 11">
        <text>Thiol-dependent hydrolysis of ester, thioester, amide, peptide and isopeptide bonds formed by the C-terminal Gly of ubiquitin (a 76-residue protein attached to proteins as an intracellular targeting signal).</text>
        <dbReference type="EC" id="3.4.19.12"/>
    </reaction>
</comment>
<keyword evidence="16" id="KW-1185">Reference proteome</keyword>
<sequence>DLDKVLGPPPPRSFSTDGPGCSCCGIRLGSAIMRCSSCDGLAVYCNESCQRAHWPWHKKLCKHLKKQAAEAAAKAEAEGVKQAGALVYNPPVTRPGLSNLGNTCYMNSLLQCAYAIKPLTQFLVSNRYTDELNKDNFEGSGGELVTALCTLFKDMKFGDSQTISPIPMKRVVGRVNEDYAGFQQHDTTEFAGFLFDKISEDLCRITKKPYVERLDCSRADVDLHAAEAWDGFKRRSESMVTDLVYGLFESTCICARCKHVAVAFDPYANLNLSFPTNPMRIMTVVLHRWRGKDGVASGSTKKKKKGKGGGGGGGGGEEGEKIRNAPREVSVKVRADGSVWDVQREVAQATGCDPEKLCMFEIYQNTFYNWFRAREDKLSDVQVTDVLAAYECHPFFSSEKTNFIHALIVQRDHEGDPFGTPIATSFERGLTCDAVRWHIWGQVKRQLDWAKVQEAIDEKKLTEEQMVEEFLPLQFCDSFETLRQGNEDGLDPFPTDDPRVFATCIEEKFVKGWCCFNLAWTKEWLSLFDKQEVERMTEDDTVSKLGRQGEGDHTSLDDMLEGFGKPETLSKEDAFFCQKCKEHQPALKTIKIRRLPNVLIVGFKRFEYRTPYRSDKLSQFVSYPVDGLQVGRHAKAADDKDAVYDLFGVILHYGRAGFGHYVAYARSWESNGPTGKQGEMEKAWYEFDDGNVRRIKPEHVVTEHAYALFYRRRTFF</sequence>
<dbReference type="Pfam" id="PF00443">
    <property type="entry name" value="UCH"/>
    <property type="match status" value="1"/>
</dbReference>